<keyword evidence="1" id="KW-0175">Coiled coil</keyword>
<dbReference type="GO" id="GO:1990716">
    <property type="term" value="C:axonemal central apparatus"/>
    <property type="evidence" value="ECO:0007669"/>
    <property type="project" value="TreeGrafter"/>
</dbReference>
<dbReference type="PANTHER" id="PTHR21963">
    <property type="entry name" value="PF6"/>
    <property type="match status" value="1"/>
</dbReference>
<dbReference type="EMBL" id="OD000129">
    <property type="protein sequence ID" value="CAD7395931.1"/>
    <property type="molecule type" value="Genomic_DNA"/>
</dbReference>
<feature type="region of interest" description="Disordered" evidence="2">
    <location>
        <begin position="898"/>
        <end position="921"/>
    </location>
</feature>
<reference evidence="3" key="1">
    <citation type="submission" date="2020-11" db="EMBL/GenBank/DDBJ databases">
        <authorList>
            <person name="Tran Van P."/>
        </authorList>
    </citation>
    <scope>NUCLEOTIDE SEQUENCE</scope>
</reference>
<evidence type="ECO:0000256" key="2">
    <source>
        <dbReference type="SAM" id="MobiDB-lite"/>
    </source>
</evidence>
<dbReference type="PANTHER" id="PTHR21963:SF1">
    <property type="entry name" value="SPERM-ASSOCIATED ANTIGEN 17"/>
    <property type="match status" value="1"/>
</dbReference>
<dbReference type="InterPro" id="IPR026173">
    <property type="entry name" value="SPAG17"/>
</dbReference>
<evidence type="ECO:0000313" key="3">
    <source>
        <dbReference type="EMBL" id="CAD7395931.1"/>
    </source>
</evidence>
<sequence length="2098" mass="238531">MSKRSSSTAKDHTAPKRTSSINKARQKVEPKITWENSFDAVEINDADWTCSVALLVESKESESVLIEQLNEAIDSGQRRVLKKISYKELLQMVQGSGISQAGPRIAEDIVQPRTFGPHFCVPKPADISTHAQILREEALKCLGPNSEGKLPAKLLARLLKLRIMAIKEETKELDREQWIDLDKFDCNRQSFDKRKSGQFKDHEQLVSKTSLSVSQAVNDGKNVNDTPELKKRRKEVIDPHESNHLRQVDTCKSPTKLKKRGEEWKSSAYIDDAPVDGAQLYIVVTGFYDPGLPLEMVLKNIPLFGFVKITVEEDILNGYNTCTTSTLSHLNNQMEDPDNRTVHKTAINTEIEGQAAEVREQVSRKISKFWEEFNLTMKNLAHVQLLKNVAFMLLNPPIVPNRHENSKHKIISQKLMYDEIAYLMYDLQDVIRQHKHYLKSMKVMQIDTPSPLDMSNMYLYNCLVDKVPPECVTVSYVLHCMLEQVSKAGISTKMVDVIEPQISLSRSPSIEKKEKIALKLKASLEKHNKIHSALEPIKKQTEACEYLSVLQKDGDFMRTFHFDDRHCREDLAKIHQKMLMGLPFMREWTGSISDEKNPNNKVPFPCNSLFLQLFDRIRCLKRDMSYIYKPDDFLFRHRSTNYFEIRENNYLSALKTNSLLSSPSHLITSENLSSCLDSQGVFWKCLEPTTDQTDGSKSLGVNKESSPSYNCNFVDSYASFDRLSKNVVIQVLESAYMTFNCVDVLHHKSTDVLLLHFHNYHDNDGLFTNTYSIYLPSPVGLRDFNNIVIKQESEWIEKEESIYQDQIEKTVQAQEAEVHKTASPDKYTTKEIQEQVKSEIVLNTPIYYSMYSDNDFLIVKSIKHTEFKQTLKEKTINCIEEVKSILKTVKNLKVIKNKEVTPRTKGPKPPAKSSHRKKSVSLAVKEDLDSHKYPGGKVENNTLQKIKNGKEGESLPVKGTQNIDGHQYSLEGYNVDCNHVHYSGATNSFFPVGGSQVRLETGEWTYGFHNLSLYLTALENTLCFHSVQECISSHAEPLNFHLSLACGAIVVFSRNSLPTSSDNTHSTSIVLPPDQSAKENKLQQNKSWRLVKSRLKTDTSTSSKSLKSKKVNTQESSSHSSDIVVTDFKPFQRYKLYDKYKELFLPFAYNLLVSWPCGLRIETVKTDHVPMYIKQCRHKKGPECATIKEEVHRCFLPNGNILKFMRNHSVINLCPDGTILTCLSFKKQGTTVEDSSITLGEAEEEKKEDITKTKISTISRKKVTHRTEKDSKENLPEETGDESEDFKREEESFLWDVTVLQVVAPDGRQFLVREDGSVDDMEPILVRTTTDLETGEVFTRRSDGTKTILRPNGTLIVSFPDDSRITSYVTEECDQKNFTSRKPHTFSYLLSPLTLDEDFIMVNMDVCMEHPNYAKVKTYGGGLNMEISMTDGITMKVFENGTYSTDIHGEINLEVQDKRVVFTHIDKKSQSNLSKSVLDFTILQGQPMSATNSPPAVLCSTTDSDGNVFQVNSDGSTVLKPRTKPKESTKREIIPGERRCFVVKRDLTASELLPRVETTSHLDHVSRQMGAFLFVEPTSEDPSLNHLVTLCPLKRAMCSGHYEMPTDILTRRHRNKIVRSTYGDPFQWFHPLPKRKCPEDKELSWVKRNDRTVAYSVKIFKDILPSDTSLYASCFGKAVRVPKLGDLVVTDQSGGVSKCFILQPSIMEDTIESFLSGEIPSIVDFFLEVAKRENPKIPRGIVTRYVSEKVDTSVLVSHAHQHRKDVLYYRDAKRGVLEPYFNSIQGEMFLAVLGCVHRAADKVKGRMPAALHPKEGPKSCSCRVTAPVTLGEIHSAAVDADPFTKHLVQASVGSQSTWECNKPTLVNDQLTMFTGEERTRTKKEADNRTSKETRNNINKYSTETSRQISNNNRPHVLKPVSNGKLVGNDIPYAKIPENILRRRPRKAGQLSPRPPGPPARPKSEALTADARRETEEILNSILPPKEWEEENQLWRQQVSSTPATRLDVINLQEQLDMRLQQRQARETGICPVRRELYTQCFDELIRQVTINCAERGLLLLRVRDEIRMTIAAYQTLYESSIAFGMRKALMASIMIAQN</sequence>
<gene>
    <name evidence="3" type="ORF">TPSB3V08_LOCUS401</name>
</gene>
<proteinExistence type="predicted"/>
<feature type="compositionally biased region" description="Polar residues" evidence="2">
    <location>
        <begin position="1058"/>
        <end position="1069"/>
    </location>
</feature>
<protein>
    <submittedName>
        <fullName evidence="3">Uncharacterized protein</fullName>
    </submittedName>
</protein>
<dbReference type="Pfam" id="PF10211">
    <property type="entry name" value="Ax_dynein_light"/>
    <property type="match status" value="1"/>
</dbReference>
<name>A0A7R9GTT8_TIMPO</name>
<feature type="region of interest" description="Disordered" evidence="2">
    <location>
        <begin position="1258"/>
        <end position="1286"/>
    </location>
</feature>
<dbReference type="GO" id="GO:0005576">
    <property type="term" value="C:extracellular region"/>
    <property type="evidence" value="ECO:0007669"/>
    <property type="project" value="GOC"/>
</dbReference>
<feature type="region of interest" description="Disordered" evidence="2">
    <location>
        <begin position="1877"/>
        <end position="1922"/>
    </location>
</feature>
<feature type="region of interest" description="Disordered" evidence="2">
    <location>
        <begin position="1"/>
        <end position="27"/>
    </location>
</feature>
<dbReference type="GO" id="GO:1904158">
    <property type="term" value="P:axonemal central apparatus assembly"/>
    <property type="evidence" value="ECO:0007669"/>
    <property type="project" value="TreeGrafter"/>
</dbReference>
<evidence type="ECO:0000256" key="1">
    <source>
        <dbReference type="ARBA" id="ARBA00023054"/>
    </source>
</evidence>
<feature type="compositionally biased region" description="Basic and acidic residues" evidence="2">
    <location>
        <begin position="1877"/>
        <end position="1894"/>
    </location>
</feature>
<organism evidence="3">
    <name type="scientific">Timema poppense</name>
    <name type="common">Walking stick</name>
    <dbReference type="NCBI Taxonomy" id="170557"/>
    <lineage>
        <taxon>Eukaryota</taxon>
        <taxon>Metazoa</taxon>
        <taxon>Ecdysozoa</taxon>
        <taxon>Arthropoda</taxon>
        <taxon>Hexapoda</taxon>
        <taxon>Insecta</taxon>
        <taxon>Pterygota</taxon>
        <taxon>Neoptera</taxon>
        <taxon>Polyneoptera</taxon>
        <taxon>Phasmatodea</taxon>
        <taxon>Timematodea</taxon>
        <taxon>Timematoidea</taxon>
        <taxon>Timematidae</taxon>
        <taxon>Timema</taxon>
    </lineage>
</organism>
<feature type="compositionally biased region" description="Basic and acidic residues" evidence="2">
    <location>
        <begin position="1265"/>
        <end position="1275"/>
    </location>
</feature>
<feature type="region of interest" description="Disordered" evidence="2">
    <location>
        <begin position="1936"/>
        <end position="1969"/>
    </location>
</feature>
<feature type="compositionally biased region" description="Polar residues" evidence="2">
    <location>
        <begin position="1895"/>
        <end position="1913"/>
    </location>
</feature>
<accession>A0A7R9GTT8</accession>
<dbReference type="InterPro" id="IPR019347">
    <property type="entry name" value="Axonemal_dynein_light_chain"/>
</dbReference>
<feature type="region of interest" description="Disordered" evidence="2">
    <location>
        <begin position="1058"/>
        <end position="1114"/>
    </location>
</feature>
<dbReference type="GO" id="GO:0003351">
    <property type="term" value="P:epithelial cilium movement involved in extracellular fluid movement"/>
    <property type="evidence" value="ECO:0007669"/>
    <property type="project" value="TreeGrafter"/>
</dbReference>